<dbReference type="Gene3D" id="1.10.1000.11">
    <property type="entry name" value="Arf Nucleotide-binding Site Opener,domain 2"/>
    <property type="match status" value="1"/>
</dbReference>
<dbReference type="SUPFAM" id="SSF48425">
    <property type="entry name" value="Sec7 domain"/>
    <property type="match status" value="1"/>
</dbReference>
<dbReference type="GO" id="GO:0032012">
    <property type="term" value="P:regulation of ARF protein signal transduction"/>
    <property type="evidence" value="ECO:0007669"/>
    <property type="project" value="InterPro"/>
</dbReference>
<evidence type="ECO:0000313" key="6">
    <source>
        <dbReference type="EnsemblMetazoa" id="PHUM333280-PA"/>
    </source>
</evidence>
<dbReference type="eggNOG" id="KOG1846">
    <property type="taxonomic scope" value="Eukaryota"/>
</dbReference>
<dbReference type="InterPro" id="IPR035999">
    <property type="entry name" value="Sec7_dom_sf"/>
</dbReference>
<dbReference type="InterPro" id="IPR015403">
    <property type="entry name" value="Mon2/Sec7/BIG1-like_HDS"/>
</dbReference>
<dbReference type="VEuPathDB" id="VectorBase:PHUM333280"/>
<evidence type="ECO:0000259" key="4">
    <source>
        <dbReference type="Pfam" id="PF09324"/>
    </source>
</evidence>
<keyword evidence="7" id="KW-1185">Reference proteome</keyword>
<dbReference type="Pfam" id="PF01369">
    <property type="entry name" value="Sec7"/>
    <property type="match status" value="1"/>
</dbReference>
<feature type="domain" description="SEC7" evidence="3">
    <location>
        <begin position="458"/>
        <end position="570"/>
    </location>
</feature>
<dbReference type="GO" id="GO:0005737">
    <property type="term" value="C:cytoplasm"/>
    <property type="evidence" value="ECO:0007669"/>
    <property type="project" value="UniProtKB-SubCell"/>
</dbReference>
<reference evidence="5" key="2">
    <citation type="submission" date="2007-04" db="EMBL/GenBank/DDBJ databases">
        <title>The genome of the human body louse.</title>
        <authorList>
            <consortium name="The Human Body Louse Genome Consortium"/>
            <person name="Kirkness E."/>
            <person name="Walenz B."/>
            <person name="Hass B."/>
            <person name="Bruggner R."/>
            <person name="Strausberg R."/>
        </authorList>
    </citation>
    <scope>NUCLEOTIDE SEQUENCE</scope>
    <source>
        <strain evidence="5">USDA</strain>
    </source>
</reference>
<dbReference type="InParanoid" id="E0VNC5"/>
<dbReference type="InterPro" id="IPR023394">
    <property type="entry name" value="Sec7_C_sf"/>
</dbReference>
<dbReference type="RefSeq" id="XP_002427619.1">
    <property type="nucleotide sequence ID" value="XM_002427574.1"/>
</dbReference>
<dbReference type="EMBL" id="DS235335">
    <property type="protein sequence ID" value="EEB14881.1"/>
    <property type="molecule type" value="Genomic_DNA"/>
</dbReference>
<dbReference type="EMBL" id="AAZO01003871">
    <property type="status" value="NOT_ANNOTATED_CDS"/>
    <property type="molecule type" value="Genomic_DNA"/>
</dbReference>
<dbReference type="Pfam" id="PF09324">
    <property type="entry name" value="Sec7-like_HDS"/>
    <property type="match status" value="1"/>
</dbReference>
<sequence length="1848" mass="212143">MIALAVAGFQKIIKDDRFHSYVEPEDDTKWLLQQLLCSTRCFFSLPYDTQVDILKVFLNVASSHKWSLNGRTIIAVIGLFSDAFDSKNVAIKTVAQAAACQYICTYCYSVKKKYEEDKNVLYFNELLPIMQFICCKIKEIDCQNQCDKKTLFYLENLLTLCRNLPPAISLNNFIKIFFWQKLAPALISLFGTPEVDKSLNSKNINTDEQTVKNSTSFISNYAKIVFSIYIELIRLFASVASLRPVLESLLYRILKYSTPEYRLDALKGVGQLIQKPDRLLDISGPLYDDENNQPFSDLSLLLLIMNSIEDSCKSNFNLIQACILCCYNFLKAVEEFSIGKCIPEKIAVKICEMYPKLEDLDFSDLSNFKNLNKEYLENYLEVDDPFNFVKTFENTSKSVNFKFKIFDRRNSFDKIKKNKKKDLQISLHGNKNSCVLQNIQLNVPHFSYDIKERKSASHFISALDVLLPQLVHIKSSTQIDQVLQSFASRYCEDIINEHGESTIHIISADGFYLVTYLTLIINLEMFHSYCYSFSELKNTISEDYFLKKAESIGVTAYFTNVWLRELFQLISISCFLQTHGFLSTNFNSQPHALINLLTDIEGVDFCHNGSQMLWACRRLENSLTLNDDNFERKAGLRLSRGILMCCLDSVLKILAVPLNQSIRKKENFKNLRFLKKVSHYKENKELITYSIDGLQILVRLCNDLGMQDKSETIVELLTSVACSDHYDVKLRLMRFDITNDSVVYLTSSHALTLDLLLSFGLELGSHCSNSWPHIFRCCTYVKKLEHKYFSQLKNRDSELRTKIIKKDDNWSVVVNDLNFDFKCEEETNVDVYKFLLSQGAQQSITEILSENNNLNDFLNGSETTKVISILSQRVDKLFENAASKLNLKSLESFSLALCCLSQAQLFFESSKSDNSFKQYWWHRFTTNKNIFDESDTINDSLLLDSVGEIMIKCIKSGRPIFHVMRIWGIIGPHLMEASCHKDITISRKAVKLIHDVINISLTEHTELPHFYVNESLFKPFESLLGLELCEPDIQDQIVSCICEFVEANFSEIRSGWRPLFGALRAITLNSNILLYVFKVFLETGNVLVFSYAAVDYVMCLLKHLRVQTCCNDNSEIAFEIIKYLKSYQEILSSLYLIPGNTAVFQFAHYIQVSDGLLVDPYIPDIEDYGYILEKLMIGDENILFIRPDSPKCDTSLNAIDHSSGILKVWFLLLEGTYSAAISATSSIQSFLLNMFYADLLKLIENPGSIFGLIVLNRIVLPMTQSWLRQTSKIEKSEISGLKQSIGLLTDLFLQYFNRLKNEKICEDLLNLLVNQVLLLLSECSFHYISTIATFGPACIRHIVINVGENFNCHQWNCVIISLQRICKISLGILLKLIMAFSENSEYENDCQVKIVVNDTDNPDVQNLIQLSQRVFSKNNNNNNNKKVDFVFLSDLNDDDDDDDDDDDKKEQIFVIRNEEEDKMISFNLFVNSMQSHHSILEIIALILLEKIGPGKIKAENILINSMFNTINKVNDQDKSKTHGSLSCLSCNDILTLLSCLDFSYYLSLAFDSSSELKFAIKKVTKLEQDVTLHRQGVAAATIKLTFLLEHCIALIEKHGVKGDDLIKLINNNSKNDDDDDTFSDHLIFYCKKLQKSISVLCKTCVEFALNKKSVNTCMLNKEFLFKTYASGCVMDESNKLDRDNDRKRFPEENHVVSGSFPSNDFTEDENCIEINKNEKETQTELKTNDGGFDKYDEEKSFENFQKENDFSSAPEIKNHDDGFDDGFITENEGHHHSHQMCMEILYDFLESLLCLNDLDFQMIFPLVYNETENFYTIYFFQPSLQSVISKILQRINVMNDSNDVIENF</sequence>
<reference evidence="5" key="1">
    <citation type="submission" date="2007-04" db="EMBL/GenBank/DDBJ databases">
        <title>Annotation of Pediculus humanus corporis strain USDA.</title>
        <authorList>
            <person name="Kirkness E."/>
            <person name="Hannick L."/>
            <person name="Hass B."/>
            <person name="Bruggner R."/>
            <person name="Lawson D."/>
            <person name="Bidwell S."/>
            <person name="Joardar V."/>
            <person name="Caler E."/>
            <person name="Walenz B."/>
            <person name="Inman J."/>
            <person name="Schobel S."/>
            <person name="Galinsky K."/>
            <person name="Amedeo P."/>
            <person name="Strausberg R."/>
        </authorList>
    </citation>
    <scope>NUCLEOTIDE SEQUENCE</scope>
    <source>
        <strain evidence="5">USDA</strain>
    </source>
</reference>
<name>E0VNC5_PEDHC</name>
<dbReference type="GeneID" id="8239226"/>
<feature type="domain" description="Mon2/Sec7/BIG1-like HDS" evidence="4">
    <location>
        <begin position="1003"/>
        <end position="1069"/>
    </location>
</feature>
<evidence type="ECO:0000259" key="3">
    <source>
        <dbReference type="Pfam" id="PF01369"/>
    </source>
</evidence>
<organism>
    <name type="scientific">Pediculus humanus subsp. corporis</name>
    <name type="common">Body louse</name>
    <dbReference type="NCBI Taxonomy" id="121224"/>
    <lineage>
        <taxon>Eukaryota</taxon>
        <taxon>Metazoa</taxon>
        <taxon>Ecdysozoa</taxon>
        <taxon>Arthropoda</taxon>
        <taxon>Hexapoda</taxon>
        <taxon>Insecta</taxon>
        <taxon>Pterygota</taxon>
        <taxon>Neoptera</taxon>
        <taxon>Paraneoptera</taxon>
        <taxon>Psocodea</taxon>
        <taxon>Troctomorpha</taxon>
        <taxon>Phthiraptera</taxon>
        <taxon>Anoplura</taxon>
        <taxon>Pediculidae</taxon>
        <taxon>Pediculus</taxon>
    </lineage>
</organism>
<dbReference type="OrthoDB" id="10002886at2759"/>
<dbReference type="FunCoup" id="E0VNC5">
    <property type="interactions" value="201"/>
</dbReference>
<dbReference type="CTD" id="8239226"/>
<dbReference type="KEGG" id="phu:Phum_PHUM333280"/>
<proteinExistence type="predicted"/>
<evidence type="ECO:0000313" key="7">
    <source>
        <dbReference type="Proteomes" id="UP000009046"/>
    </source>
</evidence>
<evidence type="ECO:0000313" key="5">
    <source>
        <dbReference type="EMBL" id="EEB14881.1"/>
    </source>
</evidence>
<keyword evidence="2" id="KW-0963">Cytoplasm</keyword>
<comment type="subcellular location">
    <subcellularLocation>
        <location evidence="1">Cytoplasm</location>
    </subcellularLocation>
</comment>
<dbReference type="InterPro" id="IPR000904">
    <property type="entry name" value="Sec7_dom"/>
</dbReference>
<protein>
    <submittedName>
        <fullName evidence="5 6">Uncharacterized protein</fullName>
    </submittedName>
</protein>
<gene>
    <name evidence="6" type="primary">8239226</name>
    <name evidence="5" type="ORF">Phum_PHUM333280</name>
</gene>
<dbReference type="GO" id="GO:0005085">
    <property type="term" value="F:guanyl-nucleotide exchange factor activity"/>
    <property type="evidence" value="ECO:0007669"/>
    <property type="project" value="InterPro"/>
</dbReference>
<dbReference type="Proteomes" id="UP000009046">
    <property type="component" value="Unassembled WGS sequence"/>
</dbReference>
<evidence type="ECO:0000256" key="1">
    <source>
        <dbReference type="ARBA" id="ARBA00004496"/>
    </source>
</evidence>
<dbReference type="EnsemblMetazoa" id="PHUM333280-RA">
    <property type="protein sequence ID" value="PHUM333280-PA"/>
    <property type="gene ID" value="PHUM333280"/>
</dbReference>
<dbReference type="HOGENOM" id="CLU_000867_0_0_1"/>
<evidence type="ECO:0000256" key="2">
    <source>
        <dbReference type="ARBA" id="ARBA00022490"/>
    </source>
</evidence>
<accession>E0VNC5</accession>
<reference evidence="6" key="3">
    <citation type="submission" date="2021-02" db="UniProtKB">
        <authorList>
            <consortium name="EnsemblMetazoa"/>
        </authorList>
    </citation>
    <scope>IDENTIFICATION</scope>
    <source>
        <strain evidence="6">USDA</strain>
    </source>
</reference>
<dbReference type="OMA" id="RCCSYIL"/>
<dbReference type="STRING" id="121224.E0VNC5"/>